<evidence type="ECO:0008006" key="3">
    <source>
        <dbReference type="Google" id="ProtNLM"/>
    </source>
</evidence>
<protein>
    <recommendedName>
        <fullName evidence="3">Polyketide cyclase</fullName>
    </recommendedName>
</protein>
<keyword evidence="2" id="KW-1185">Reference proteome</keyword>
<name>A0ABX8CH62_9NOCA</name>
<proteinExistence type="predicted"/>
<evidence type="ECO:0000313" key="1">
    <source>
        <dbReference type="EMBL" id="QVI18616.1"/>
    </source>
</evidence>
<dbReference type="EMBL" id="CP074371">
    <property type="protein sequence ID" value="QVI18616.1"/>
    <property type="molecule type" value="Genomic_DNA"/>
</dbReference>
<gene>
    <name evidence="1" type="ORF">KHQ06_18725</name>
</gene>
<organism evidence="1 2">
    <name type="scientific">Nocardia tengchongensis</name>
    <dbReference type="NCBI Taxonomy" id="2055889"/>
    <lineage>
        <taxon>Bacteria</taxon>
        <taxon>Bacillati</taxon>
        <taxon>Actinomycetota</taxon>
        <taxon>Actinomycetes</taxon>
        <taxon>Mycobacteriales</taxon>
        <taxon>Nocardiaceae</taxon>
        <taxon>Nocardia</taxon>
    </lineage>
</organism>
<evidence type="ECO:0000313" key="2">
    <source>
        <dbReference type="Proteomes" id="UP000683310"/>
    </source>
</evidence>
<reference evidence="1 2" key="1">
    <citation type="submission" date="2021-04" db="EMBL/GenBank/DDBJ databases">
        <title>Nocardia tengchongensis.</title>
        <authorList>
            <person name="Zhuang k."/>
            <person name="Ran Y."/>
            <person name="Li W."/>
        </authorList>
    </citation>
    <scope>NUCLEOTIDE SEQUENCE [LARGE SCALE GENOMIC DNA]</scope>
    <source>
        <strain evidence="1 2">CFH S0057</strain>
    </source>
</reference>
<sequence length="78" mass="9072">MAPAIHSPEKIAAIVDWYSAAPKWDRFWSNEVGPGDSERRPVRVLSPDTGDWVNYRIQVFKSEWPQRTWWIYSPAPAT</sequence>
<dbReference type="Proteomes" id="UP000683310">
    <property type="component" value="Chromosome"/>
</dbReference>
<accession>A0ABX8CH62</accession>